<feature type="region of interest" description="Disordered" evidence="1">
    <location>
        <begin position="119"/>
        <end position="929"/>
    </location>
</feature>
<evidence type="ECO:0000256" key="1">
    <source>
        <dbReference type="SAM" id="MobiDB-lite"/>
    </source>
</evidence>
<feature type="compositionally biased region" description="Basic and acidic residues" evidence="1">
    <location>
        <begin position="94"/>
        <end position="103"/>
    </location>
</feature>
<feature type="compositionally biased region" description="Basic and acidic residues" evidence="1">
    <location>
        <begin position="8"/>
        <end position="25"/>
    </location>
</feature>
<dbReference type="Proteomes" id="UP001558632">
    <property type="component" value="Unassembled WGS sequence"/>
</dbReference>
<dbReference type="Gene3D" id="3.40.50.1240">
    <property type="entry name" value="Phosphoglycerate mutase-like"/>
    <property type="match status" value="1"/>
</dbReference>
<organism evidence="2 3">
    <name type="scientific">Trichinella spiralis</name>
    <name type="common">Trichina worm</name>
    <dbReference type="NCBI Taxonomy" id="6334"/>
    <lineage>
        <taxon>Eukaryota</taxon>
        <taxon>Metazoa</taxon>
        <taxon>Ecdysozoa</taxon>
        <taxon>Nematoda</taxon>
        <taxon>Enoplea</taxon>
        <taxon>Dorylaimia</taxon>
        <taxon>Trichinellida</taxon>
        <taxon>Trichinellidae</taxon>
        <taxon>Trichinella</taxon>
    </lineage>
</organism>
<feature type="compositionally biased region" description="Basic and acidic residues" evidence="1">
    <location>
        <begin position="145"/>
        <end position="163"/>
    </location>
</feature>
<dbReference type="PANTHER" id="PTHR16469">
    <property type="entry name" value="UBIQUITIN-ASSOCIATED AND SH3 DOMAIN-CONTAINING BA-RELATED"/>
    <property type="match status" value="1"/>
</dbReference>
<feature type="compositionally biased region" description="Basic and acidic residues" evidence="1">
    <location>
        <begin position="57"/>
        <end position="81"/>
    </location>
</feature>
<feature type="compositionally biased region" description="Basic and acidic residues" evidence="1">
    <location>
        <begin position="555"/>
        <end position="573"/>
    </location>
</feature>
<evidence type="ECO:0000313" key="3">
    <source>
        <dbReference type="Proteomes" id="UP001558632"/>
    </source>
</evidence>
<comment type="caution">
    <text evidence="2">The sequence shown here is derived from an EMBL/GenBank/DDBJ whole genome shotgun (WGS) entry which is preliminary data.</text>
</comment>
<accession>A0ABR3KJ24</accession>
<evidence type="ECO:0000313" key="2">
    <source>
        <dbReference type="EMBL" id="KAL1237535.1"/>
    </source>
</evidence>
<proteinExistence type="predicted"/>
<dbReference type="CDD" id="cd07067">
    <property type="entry name" value="HP_PGM_like"/>
    <property type="match status" value="1"/>
</dbReference>
<reference evidence="2 3" key="1">
    <citation type="submission" date="2024-07" db="EMBL/GenBank/DDBJ databases">
        <title>Enhanced genomic and transcriptomic resources for Trichinella pseudospiralis and T. spiralis underpin the discovery of pronounced molecular differences between stages and species.</title>
        <authorList>
            <person name="Pasi K.K."/>
            <person name="La Rosa G."/>
            <person name="Gomez-Morales M.A."/>
            <person name="Tosini F."/>
            <person name="Sumanam S."/>
            <person name="Young N.D."/>
            <person name="Chang B.C."/>
            <person name="Robin G.B."/>
        </authorList>
    </citation>
    <scope>NUCLEOTIDE SEQUENCE [LARGE SCALE GENOMIC DNA]</scope>
    <source>
        <strain evidence="2">ISS534</strain>
    </source>
</reference>
<dbReference type="SUPFAM" id="SSF53254">
    <property type="entry name" value="Phosphoglycerate mutase-like"/>
    <property type="match status" value="1"/>
</dbReference>
<dbReference type="InterPro" id="IPR051710">
    <property type="entry name" value="Phosphatase_SH3-domain"/>
</dbReference>
<dbReference type="EMBL" id="JBEUSY010000340">
    <property type="protein sequence ID" value="KAL1237535.1"/>
    <property type="molecule type" value="Genomic_DNA"/>
</dbReference>
<feature type="compositionally biased region" description="Basic and acidic residues" evidence="1">
    <location>
        <begin position="883"/>
        <end position="901"/>
    </location>
</feature>
<dbReference type="Pfam" id="PF00300">
    <property type="entry name" value="His_Phos_1"/>
    <property type="match status" value="1"/>
</dbReference>
<dbReference type="PANTHER" id="PTHR16469:SF27">
    <property type="entry name" value="UBIQUITIN-ASSOCIATED AND SH3 DOMAIN-CONTAINING BA-RELATED"/>
    <property type="match status" value="1"/>
</dbReference>
<dbReference type="InterPro" id="IPR029033">
    <property type="entry name" value="His_PPase_superfam"/>
</dbReference>
<gene>
    <name evidence="2" type="ORF">TSPI_02125</name>
</gene>
<keyword evidence="3" id="KW-1185">Reference proteome</keyword>
<feature type="compositionally biased region" description="Basic and acidic residues" evidence="1">
    <location>
        <begin position="473"/>
        <end position="491"/>
    </location>
</feature>
<protein>
    <submittedName>
        <fullName evidence="2">Ecdysteroid-phosphate phosphatase</fullName>
    </submittedName>
</protein>
<feature type="region of interest" description="Disordered" evidence="1">
    <location>
        <begin position="1"/>
        <end position="29"/>
    </location>
</feature>
<dbReference type="InterPro" id="IPR013078">
    <property type="entry name" value="His_Pase_superF_clade-1"/>
</dbReference>
<name>A0ABR3KJ24_TRISP</name>
<feature type="region of interest" description="Disordered" evidence="1">
    <location>
        <begin position="57"/>
        <end position="107"/>
    </location>
</feature>
<feature type="compositionally biased region" description="Basic and acidic residues" evidence="1">
    <location>
        <begin position="309"/>
        <end position="327"/>
    </location>
</feature>
<sequence>MGNAPSADKQKQSNAESEKMKKNKTEMTNVGGYSMLYSMASDDGKQNGHEICEIKVETTEKAEPVENKEEPETHCKSELMPKSKNYIQTRTPHSKQEKIRPVDEITAEQTNVGGYTMLYSIAPDDDQPKPFATGETKIKPSPIVETEKRKPLEKSPCKADTMQKSKKLSKTLTPPSKQEKRRPVDEINAEETNAGGYTMLYSIAPDDDQPKPFPTGETEIKPSPIAETEKSKPLKKSPCKADTMQKSKKSSKSLTPPSKQEKRRPVDEINAEETNAGGYTMLYSIAPDDDQPKPFPTGETEIKPSPIVETEKSKPLEKSPCKADTMQKSKKSSKSLTPPSKQEKRRPVDEINAEETNAGGYTMLYSIAPDDDQPKPFPTGETEIKPSPIAETEKSKPLKKSPCKADTMQKSKKSSKSLTPPSKQEKRRPVDEINAEETNAGGYTMLYSIAPDDDQPKPFPTGETEIKPSPIVETEKSKPLEKSPCKADTMQKSKKSRKSLTPPSKQEKRRPVDEINAEETNAGGYTMLYSIAPDDDQPKPFATGETKIKPSPIVETEKRKPLEKSPCKADTMQKSKKLSKTLTPPSKQEKRRPVDEITAEQTNVGGYTMLYSIAPDDDQPKPFATGETKIKPSPIVETEKSKPLKKSPCKADTMQKSKKSRKSLTPPSKQEKIRPVDEITAEQTNVGGYTMLYSIAPDDDQPKPFATGETKIKPSPIVETEKSKPLKKSPCKADTMQKSKKLSKTLTPPSKQEKRRPVDEINAEETNAGGYTMLYSIAPDDDQPKPFATGETKIKPSPIVETEKSKPLKKSPCKADTMQKSKKSSKSLTPPSKQEKRRPVDEINAEETNAGGYTMLYSIVPDDDQPKPFATGETKIRPSPIVEAEKSKPLEKSPCKADTMQKSKKSSKSLTPPSKQEKRRPVDEITAEQTNVGGYTMLYSIAPDDDQPKPFVRVDRKIETCQIANQVDNQAHIAKFPEKVVPIELPLVKDVNLHEVRVSDQKVQNEIETDETNAGNYSVDKERVVANAATGILDALAPAKLNDALECIHLEMERKGAVTGDQIIESPHGLKVVAEPTGRRVMLMRNAERIDRTFPEWIDVSFNDKGKYKSYDLNQPLEIPMRQDGHEAYRFDSPITELGNITAMMLGRAMKFRKYLPYKIFVSPAFRCIQTCHGFMKSVEDPLLSMQIEPALFEWLGWYKTMPSWMEFSDLLKSNYKINSTYKPVVEASDMKQYLNESVVNCYQRSINAFRQILENNKKEGNILFVVHSTTIDAITRFLNGKNTGSVSEEMLKSVGKNFPYSSVLIYEELADGTWRLMPDALPSITYLDVSNRVNMDFLNRM</sequence>